<feature type="compositionally biased region" description="Polar residues" evidence="2">
    <location>
        <begin position="219"/>
        <end position="251"/>
    </location>
</feature>
<dbReference type="GO" id="GO:0004190">
    <property type="term" value="F:aspartic-type endopeptidase activity"/>
    <property type="evidence" value="ECO:0007669"/>
    <property type="project" value="UniProtKB-KW"/>
</dbReference>
<protein>
    <recommendedName>
        <fullName evidence="3">Integrase catalytic domain-containing protein</fullName>
    </recommendedName>
</protein>
<dbReference type="Proteomes" id="UP001172457">
    <property type="component" value="Chromosome 7"/>
</dbReference>
<dbReference type="PANTHER" id="PTHR47481">
    <property type="match status" value="1"/>
</dbReference>
<dbReference type="InterPro" id="IPR012337">
    <property type="entry name" value="RNaseH-like_sf"/>
</dbReference>
<evidence type="ECO:0000256" key="1">
    <source>
        <dbReference type="ARBA" id="ARBA00022750"/>
    </source>
</evidence>
<dbReference type="Pfam" id="PF13976">
    <property type="entry name" value="gag_pre-integrs"/>
    <property type="match status" value="1"/>
</dbReference>
<evidence type="ECO:0000259" key="3">
    <source>
        <dbReference type="PROSITE" id="PS50994"/>
    </source>
</evidence>
<dbReference type="Pfam" id="PF07727">
    <property type="entry name" value="RVT_2"/>
    <property type="match status" value="1"/>
</dbReference>
<dbReference type="GO" id="GO:0015074">
    <property type="term" value="P:DNA integration"/>
    <property type="evidence" value="ECO:0007669"/>
    <property type="project" value="InterPro"/>
</dbReference>
<feature type="domain" description="Integrase catalytic" evidence="3">
    <location>
        <begin position="561"/>
        <end position="726"/>
    </location>
</feature>
<feature type="region of interest" description="Disordered" evidence="2">
    <location>
        <begin position="219"/>
        <end position="313"/>
    </location>
</feature>
<feature type="compositionally biased region" description="Low complexity" evidence="2">
    <location>
        <begin position="252"/>
        <end position="269"/>
    </location>
</feature>
<dbReference type="SUPFAM" id="SSF53098">
    <property type="entry name" value="Ribonuclease H-like"/>
    <property type="match status" value="1"/>
</dbReference>
<gene>
    <name evidence="4" type="ORF">OSB04_028842</name>
</gene>
<dbReference type="PROSITE" id="PS50994">
    <property type="entry name" value="INTEGRASE"/>
    <property type="match status" value="1"/>
</dbReference>
<dbReference type="SUPFAM" id="SSF56672">
    <property type="entry name" value="DNA/RNA polymerases"/>
    <property type="match status" value="1"/>
</dbReference>
<evidence type="ECO:0000313" key="4">
    <source>
        <dbReference type="EMBL" id="KAJ9542336.1"/>
    </source>
</evidence>
<keyword evidence="1" id="KW-0645">Protease</keyword>
<keyword evidence="1" id="KW-0064">Aspartyl protease</keyword>
<dbReference type="InterPro" id="IPR025724">
    <property type="entry name" value="GAG-pre-integrase_dom"/>
</dbReference>
<feature type="compositionally biased region" description="Polar residues" evidence="2">
    <location>
        <begin position="840"/>
        <end position="856"/>
    </location>
</feature>
<proteinExistence type="predicted"/>
<dbReference type="InterPro" id="IPR043502">
    <property type="entry name" value="DNA/RNA_pol_sf"/>
</dbReference>
<dbReference type="Pfam" id="PF22936">
    <property type="entry name" value="Pol_BBD"/>
    <property type="match status" value="1"/>
</dbReference>
<comment type="caution">
    <text evidence="4">The sequence shown here is derived from an EMBL/GenBank/DDBJ whole genome shotgun (WGS) entry which is preliminary data.</text>
</comment>
<sequence>MTKSGEPKSPSSGHSSFHPALAVSSVKNLIPITLEMENVQYTTWAELFKVHARSHRVIQHIIPPTTGSSSTTLKDEDPELWSTLDATVLQWIYATISNDLLHTILEPDSTAMEAWNRLRDIFQDNKNSRAVTLEQEFSNTIMEDFPNASAYCQKLKVLSDQLKNVGAPVSNNRLVLQMVAGLTEAYNGVGTVIRQSDPLPPFYQARSMLMLEEAGLTNKASHTATTNSVMLNTTKDLEDTPNTDTGSVHRTSSNGRGSRRGPPNRSSGPLRDNRGRRGGLSQGRGYGTRRGGGPNSGPSGGNNGRPTNPWQTQWPLPWMSWAVPPCPYPTMPPSQWSKPSNLNKAGILGPRPPQSYSACHAHSWAHPAGPKLVHGHWATSHMTPDSGILSSYFNLSKNRNITVGSGHKIPIRGYGHTNLSSPHPPLSLKNVLHAPHLIKNLVSVRKLTKDNNISVEFDPFGFSVKDFRTGIHLMRCDSQGDLYPVTHVSRYLPTVASTYTSLSAISPSIWHARLGHHGAPIFQFLKHNNSISCNNSSDLPLCRSCVFGKHIKQPFLASNSITFMPFDIIHCDLWTSPILSHAGHRYYLIILDDYTNYLWTFPLAQKSQVFSCFLTFKNFVRTQFERDIKSIQCDNGKEFDNTQFWQLCSSHGLSFRLSCPHTSSQNGKAERKLRSINNIIRTLLNHASIPASFWHHALHMATYLLNILPSKPLSYASPVRRLYQKEPSYSHLRTFGCLCYPLIPSSTIHKLQPRSTSCVFLGYPPNHRGYKCYDLSSHKIIICRHVLFDETQFPFSGVTKSPLSYDFLDEDSSPYLTHHHQTPPSSSAVTMPTPIREHTSPLQTSPVPDPQYSSSPVPEHISHLQPSRPIGQPLVANMAFLNPRPSSISTLKLLSPIPQNPVSALHDPNWKLAMKDEYDALMKNKTWDLVPRPAGVNIIRSMWIFRHKVKSDGSFERYKARLVGDGKTQQVGVDCGETFSPVVKPATIRTVLSLALSNAWPIHQLDVKNAFLHGELNEVVYMHQPMGFRDLNHPDHVCLLRKSLYGLKQAPRAWYKRFADFVSSIGFSHSRSDHSLFIYKRGSDLAYILLYVDDILLTASSETLRQSIMTRLSSEFAMKDLGLLSYFLGIAVTHHKNGLFLSQRKYTEDIIERAGMSSCKSTPTPIDTKPKLSTDTTIPCSDPTLYRRLAGALQYLTFTRPDISYAVQQVCLFMHDPREAHMHALKRIIRYLSGTLDHGLHLYRSTANSLISYTDTDWGGCPDTRRSTSGYCVYLGDNLISWSSKRQPTLSRSSVEAEYRGVANVVSESCWLRNLLLELHHPIQKATLVYCDNVSAIYLSGNPVQHQRTKHIEMDILFVREKVARGEVRVLHVPSRYQIADIFTKGLPAVLFEDFRASLNIRSPPVSTAGV</sequence>
<evidence type="ECO:0000256" key="2">
    <source>
        <dbReference type="SAM" id="MobiDB-lite"/>
    </source>
</evidence>
<dbReference type="InterPro" id="IPR013103">
    <property type="entry name" value="RVT_2"/>
</dbReference>
<dbReference type="InterPro" id="IPR001584">
    <property type="entry name" value="Integrase_cat-core"/>
</dbReference>
<dbReference type="Pfam" id="PF25597">
    <property type="entry name" value="SH3_retrovirus"/>
    <property type="match status" value="1"/>
</dbReference>
<dbReference type="InterPro" id="IPR054722">
    <property type="entry name" value="PolX-like_BBD"/>
</dbReference>
<reference evidence="4" key="1">
    <citation type="submission" date="2023-03" db="EMBL/GenBank/DDBJ databases">
        <title>Chromosome-scale reference genome and RAD-based genetic map of yellow starthistle (Centaurea solstitialis) reveal putative structural variation and QTLs associated with invader traits.</title>
        <authorList>
            <person name="Reatini B."/>
            <person name="Cang F.A."/>
            <person name="Jiang Q."/>
            <person name="Mckibben M.T.W."/>
            <person name="Barker M.S."/>
            <person name="Rieseberg L.H."/>
            <person name="Dlugosch K.M."/>
        </authorList>
    </citation>
    <scope>NUCLEOTIDE SEQUENCE</scope>
    <source>
        <strain evidence="4">CAN-66</strain>
        <tissue evidence="4">Leaf</tissue>
    </source>
</reference>
<dbReference type="Pfam" id="PF14223">
    <property type="entry name" value="Retrotran_gag_2"/>
    <property type="match status" value="1"/>
</dbReference>
<feature type="compositionally biased region" description="Gly residues" evidence="2">
    <location>
        <begin position="278"/>
        <end position="303"/>
    </location>
</feature>
<organism evidence="4 5">
    <name type="scientific">Centaurea solstitialis</name>
    <name type="common">yellow star-thistle</name>
    <dbReference type="NCBI Taxonomy" id="347529"/>
    <lineage>
        <taxon>Eukaryota</taxon>
        <taxon>Viridiplantae</taxon>
        <taxon>Streptophyta</taxon>
        <taxon>Embryophyta</taxon>
        <taxon>Tracheophyta</taxon>
        <taxon>Spermatophyta</taxon>
        <taxon>Magnoliopsida</taxon>
        <taxon>eudicotyledons</taxon>
        <taxon>Gunneridae</taxon>
        <taxon>Pentapetalae</taxon>
        <taxon>asterids</taxon>
        <taxon>campanulids</taxon>
        <taxon>Asterales</taxon>
        <taxon>Asteraceae</taxon>
        <taxon>Carduoideae</taxon>
        <taxon>Cardueae</taxon>
        <taxon>Centaureinae</taxon>
        <taxon>Centaurea</taxon>
    </lineage>
</organism>
<dbReference type="CDD" id="cd09272">
    <property type="entry name" value="RNase_HI_RT_Ty1"/>
    <property type="match status" value="1"/>
</dbReference>
<dbReference type="InterPro" id="IPR036397">
    <property type="entry name" value="RNaseH_sf"/>
</dbReference>
<keyword evidence="1" id="KW-0378">Hydrolase</keyword>
<dbReference type="GO" id="GO:0003676">
    <property type="term" value="F:nucleic acid binding"/>
    <property type="evidence" value="ECO:0007669"/>
    <property type="project" value="InterPro"/>
</dbReference>
<accession>A0AA38STF0</accession>
<dbReference type="Pfam" id="PF00665">
    <property type="entry name" value="rve"/>
    <property type="match status" value="1"/>
</dbReference>
<feature type="region of interest" description="Disordered" evidence="2">
    <location>
        <begin position="814"/>
        <end position="864"/>
    </location>
</feature>
<dbReference type="InterPro" id="IPR057670">
    <property type="entry name" value="SH3_retrovirus"/>
</dbReference>
<dbReference type="Gene3D" id="3.30.420.10">
    <property type="entry name" value="Ribonuclease H-like superfamily/Ribonuclease H"/>
    <property type="match status" value="1"/>
</dbReference>
<name>A0AA38STF0_9ASTR</name>
<evidence type="ECO:0000313" key="5">
    <source>
        <dbReference type="Proteomes" id="UP001172457"/>
    </source>
</evidence>
<dbReference type="PANTHER" id="PTHR47481:SF10">
    <property type="entry name" value="COPIA-LIKE POLYPROTEIN_RETROTRANSPOSON"/>
    <property type="match status" value="1"/>
</dbReference>
<keyword evidence="5" id="KW-1185">Reference proteome</keyword>
<dbReference type="EMBL" id="JARYMX010000007">
    <property type="protein sequence ID" value="KAJ9542336.1"/>
    <property type="molecule type" value="Genomic_DNA"/>
</dbReference>